<feature type="chain" id="PRO_5042489023" description="Secreted protein" evidence="2">
    <location>
        <begin position="21"/>
        <end position="86"/>
    </location>
</feature>
<dbReference type="EMBL" id="JAUSWL010000006">
    <property type="protein sequence ID" value="MDQ0544943.1"/>
    <property type="molecule type" value="Genomic_DNA"/>
</dbReference>
<dbReference type="AlphaFoldDB" id="A0AAJ1TW76"/>
<evidence type="ECO:0000313" key="3">
    <source>
        <dbReference type="EMBL" id="MDQ0544943.1"/>
    </source>
</evidence>
<keyword evidence="2" id="KW-0732">Signal</keyword>
<evidence type="ECO:0000313" key="4">
    <source>
        <dbReference type="Proteomes" id="UP001223420"/>
    </source>
</evidence>
<evidence type="ECO:0000256" key="1">
    <source>
        <dbReference type="SAM" id="MobiDB-lite"/>
    </source>
</evidence>
<protein>
    <recommendedName>
        <fullName evidence="5">Secreted protein</fullName>
    </recommendedName>
</protein>
<organism evidence="3 4">
    <name type="scientific">Methylobacterium brachiatum</name>
    <dbReference type="NCBI Taxonomy" id="269660"/>
    <lineage>
        <taxon>Bacteria</taxon>
        <taxon>Pseudomonadati</taxon>
        <taxon>Pseudomonadota</taxon>
        <taxon>Alphaproteobacteria</taxon>
        <taxon>Hyphomicrobiales</taxon>
        <taxon>Methylobacteriaceae</taxon>
        <taxon>Methylobacterium</taxon>
    </lineage>
</organism>
<comment type="caution">
    <text evidence="3">The sequence shown here is derived from an EMBL/GenBank/DDBJ whole genome shotgun (WGS) entry which is preliminary data.</text>
</comment>
<feature type="region of interest" description="Disordered" evidence="1">
    <location>
        <begin position="22"/>
        <end position="86"/>
    </location>
</feature>
<reference evidence="3" key="1">
    <citation type="submission" date="2023-07" db="EMBL/GenBank/DDBJ databases">
        <title>Genomic Encyclopedia of Type Strains, Phase IV (KMG-IV): sequencing the most valuable type-strain genomes for metagenomic binning, comparative biology and taxonomic classification.</title>
        <authorList>
            <person name="Goeker M."/>
        </authorList>
    </citation>
    <scope>NUCLEOTIDE SEQUENCE</scope>
    <source>
        <strain evidence="3">DSM 19569</strain>
    </source>
</reference>
<name>A0AAJ1TW76_9HYPH</name>
<evidence type="ECO:0008006" key="5">
    <source>
        <dbReference type="Google" id="ProtNLM"/>
    </source>
</evidence>
<feature type="compositionally biased region" description="Basic and acidic residues" evidence="1">
    <location>
        <begin position="23"/>
        <end position="33"/>
    </location>
</feature>
<sequence length="86" mass="9289">MNRFLATVATLIVCATPALAESDESRLGCDDPRTTGSLPAGARGSTALGLATSRTEMTPPEESWQEQAQRNAERRRRERAEGCPVD</sequence>
<gene>
    <name evidence="3" type="ORF">QO001_003879</name>
</gene>
<evidence type="ECO:0000256" key="2">
    <source>
        <dbReference type="SAM" id="SignalP"/>
    </source>
</evidence>
<feature type="signal peptide" evidence="2">
    <location>
        <begin position="1"/>
        <end position="20"/>
    </location>
</feature>
<dbReference type="Proteomes" id="UP001223420">
    <property type="component" value="Unassembled WGS sequence"/>
</dbReference>
<accession>A0AAJ1TW76</accession>
<dbReference type="RefSeq" id="WP_230368235.1">
    <property type="nucleotide sequence ID" value="NZ_JAJALK010000024.1"/>
</dbReference>
<proteinExistence type="predicted"/>